<feature type="transmembrane region" description="Helical" evidence="7">
    <location>
        <begin position="412"/>
        <end position="431"/>
    </location>
</feature>
<evidence type="ECO:0000256" key="5">
    <source>
        <dbReference type="ARBA" id="ARBA00023136"/>
    </source>
</evidence>
<feature type="transmembrane region" description="Helical" evidence="7">
    <location>
        <begin position="137"/>
        <end position="153"/>
    </location>
</feature>
<evidence type="ECO:0000313" key="8">
    <source>
        <dbReference type="EMBL" id="MBB4700004.1"/>
    </source>
</evidence>
<dbReference type="GO" id="GO:0005886">
    <property type="term" value="C:plasma membrane"/>
    <property type="evidence" value="ECO:0007669"/>
    <property type="project" value="TreeGrafter"/>
</dbReference>
<comment type="caution">
    <text evidence="8">The sequence shown here is derived from an EMBL/GenBank/DDBJ whole genome shotgun (WGS) entry which is preliminary data.</text>
</comment>
<evidence type="ECO:0000256" key="1">
    <source>
        <dbReference type="ARBA" id="ARBA00004141"/>
    </source>
</evidence>
<gene>
    <name evidence="8" type="ORF">BJ982_001548</name>
</gene>
<name>A0A7W7D471_9ACTN</name>
<dbReference type="GO" id="GO:0015209">
    <property type="term" value="F:cytosine transmembrane transporter activity"/>
    <property type="evidence" value="ECO:0007669"/>
    <property type="project" value="InterPro"/>
</dbReference>
<feature type="transmembrane region" description="Helical" evidence="7">
    <location>
        <begin position="227"/>
        <end position="254"/>
    </location>
</feature>
<dbReference type="Gene3D" id="1.10.4160.10">
    <property type="entry name" value="Hydantoin permease"/>
    <property type="match status" value="1"/>
</dbReference>
<evidence type="ECO:0000256" key="2">
    <source>
        <dbReference type="ARBA" id="ARBA00008974"/>
    </source>
</evidence>
<feature type="transmembrane region" description="Helical" evidence="7">
    <location>
        <begin position="85"/>
        <end position="102"/>
    </location>
</feature>
<accession>A0A7W7D471</accession>
<evidence type="ECO:0000313" key="9">
    <source>
        <dbReference type="Proteomes" id="UP000542210"/>
    </source>
</evidence>
<protein>
    <submittedName>
        <fullName evidence="8">Putative hydroxymethylpyrimidine transporter CytX</fullName>
    </submittedName>
</protein>
<feature type="region of interest" description="Disordered" evidence="6">
    <location>
        <begin position="438"/>
        <end position="466"/>
    </location>
</feature>
<dbReference type="Pfam" id="PF02133">
    <property type="entry name" value="Transp_cyt_pur"/>
    <property type="match status" value="1"/>
</dbReference>
<feature type="transmembrane region" description="Helical" evidence="7">
    <location>
        <begin position="331"/>
        <end position="352"/>
    </location>
</feature>
<dbReference type="InterPro" id="IPR001248">
    <property type="entry name" value="Pur-cyt_permease"/>
</dbReference>
<proteinExistence type="inferred from homology"/>
<feature type="transmembrane region" description="Helical" evidence="7">
    <location>
        <begin position="307"/>
        <end position="325"/>
    </location>
</feature>
<feature type="transmembrane region" description="Helical" evidence="7">
    <location>
        <begin position="109"/>
        <end position="131"/>
    </location>
</feature>
<dbReference type="InterPro" id="IPR030191">
    <property type="entry name" value="CodB"/>
</dbReference>
<reference evidence="8 9" key="1">
    <citation type="submission" date="2020-08" db="EMBL/GenBank/DDBJ databases">
        <title>Sequencing the genomes of 1000 actinobacteria strains.</title>
        <authorList>
            <person name="Klenk H.-P."/>
        </authorList>
    </citation>
    <scope>NUCLEOTIDE SEQUENCE [LARGE SCALE GENOMIC DNA]</scope>
    <source>
        <strain evidence="8 9">DSM 45784</strain>
    </source>
</reference>
<dbReference type="Proteomes" id="UP000542210">
    <property type="component" value="Unassembled WGS sequence"/>
</dbReference>
<dbReference type="RefSeq" id="WP_239122951.1">
    <property type="nucleotide sequence ID" value="NZ_BOOV01000010.1"/>
</dbReference>
<dbReference type="PANTHER" id="PTHR30569">
    <property type="entry name" value="CYTOSINE TRANSPORTER CODB"/>
    <property type="match status" value="1"/>
</dbReference>
<feature type="transmembrane region" description="Helical" evidence="7">
    <location>
        <begin position="58"/>
        <end position="79"/>
    </location>
</feature>
<feature type="transmembrane region" description="Helical" evidence="7">
    <location>
        <begin position="372"/>
        <end position="392"/>
    </location>
</feature>
<feature type="transmembrane region" description="Helical" evidence="7">
    <location>
        <begin position="195"/>
        <end position="215"/>
    </location>
</feature>
<dbReference type="AlphaFoldDB" id="A0A7W7D471"/>
<keyword evidence="5 7" id="KW-0472">Membrane</keyword>
<dbReference type="PANTHER" id="PTHR30569:SF0">
    <property type="entry name" value="CYTOSINE PERMEASE"/>
    <property type="match status" value="1"/>
</dbReference>
<dbReference type="EMBL" id="JACHND010000001">
    <property type="protein sequence ID" value="MBB4700004.1"/>
    <property type="molecule type" value="Genomic_DNA"/>
</dbReference>
<feature type="transmembrane region" description="Helical" evidence="7">
    <location>
        <begin position="260"/>
        <end position="279"/>
    </location>
</feature>
<feature type="compositionally biased region" description="Basic and acidic residues" evidence="6">
    <location>
        <begin position="453"/>
        <end position="466"/>
    </location>
</feature>
<feature type="transmembrane region" description="Helical" evidence="7">
    <location>
        <begin position="165"/>
        <end position="183"/>
    </location>
</feature>
<keyword evidence="4 7" id="KW-1133">Transmembrane helix</keyword>
<keyword evidence="9" id="KW-1185">Reference proteome</keyword>
<evidence type="ECO:0000256" key="3">
    <source>
        <dbReference type="ARBA" id="ARBA00022692"/>
    </source>
</evidence>
<evidence type="ECO:0000256" key="7">
    <source>
        <dbReference type="SAM" id="Phobius"/>
    </source>
</evidence>
<comment type="similarity">
    <text evidence="2">Belongs to the purine-cytosine permease (2.A.39) family.</text>
</comment>
<feature type="transmembrane region" description="Helical" evidence="7">
    <location>
        <begin position="26"/>
        <end position="46"/>
    </location>
</feature>
<organism evidence="8 9">
    <name type="scientific">Sphaerisporangium siamense</name>
    <dbReference type="NCBI Taxonomy" id="795645"/>
    <lineage>
        <taxon>Bacteria</taxon>
        <taxon>Bacillati</taxon>
        <taxon>Actinomycetota</taxon>
        <taxon>Actinomycetes</taxon>
        <taxon>Streptosporangiales</taxon>
        <taxon>Streptosporangiaceae</taxon>
        <taxon>Sphaerisporangium</taxon>
    </lineage>
</organism>
<sequence length="466" mass="49181">MSSAVDEAPLTLDQAPPKTLGALDQGAFWANLGVSLLGFSGALYLIKPSGDRPLSLVAAVLAAVVGSLIGTVMVGLAAVPGARTGAPAMVLLRGLFGVRLSYVPTVLNIVQMLGWGAFELWVIATGAQAIFGEAVPYQVWVLGAGALTIALTIRPLGAIRLLRRFVTAGVIVAMAWLAVALLREGPELGPGDWHAFAPAVDYVIALSVSWVPVAADYARHSRSGRAAFAGVVGGYTIAQVACLTMGVLALALVGNDPNRVWDPFVAVPLGGLFFGILVLREADQSFANVYSTAMSLQNLLPRVDRRAFSVGVGVLTTVVALFVNVNSYGAFLGVIGAVFVPMFAVLAADYFLLGAAGRWNTSQDAPSRGLMLVPWVLGFVAYWLVTATPTVAWWDSVWGWAREAIGFERQPWMNAALASALVAALVTLALGRVTRPRGAAGAPWRRAPRRTRREVLAPRSPDDTAR</sequence>
<keyword evidence="3 7" id="KW-0812">Transmembrane</keyword>
<evidence type="ECO:0000256" key="4">
    <source>
        <dbReference type="ARBA" id="ARBA00022989"/>
    </source>
</evidence>
<evidence type="ECO:0000256" key="6">
    <source>
        <dbReference type="SAM" id="MobiDB-lite"/>
    </source>
</evidence>
<comment type="subcellular location">
    <subcellularLocation>
        <location evidence="1">Membrane</location>
        <topology evidence="1">Multi-pass membrane protein</topology>
    </subcellularLocation>
</comment>